<reference evidence="2" key="1">
    <citation type="submission" date="2017-03" db="EMBL/GenBank/DDBJ databases">
        <title>Phytopthora megakarya and P. palmivora, two closely related causual agents of cacao black pod achieved similar genome size and gene model numbers by different mechanisms.</title>
        <authorList>
            <person name="Ali S."/>
            <person name="Shao J."/>
            <person name="Larry D.J."/>
            <person name="Kronmiller B."/>
            <person name="Shen D."/>
            <person name="Strem M.D."/>
            <person name="Melnick R.L."/>
            <person name="Guiltinan M.J."/>
            <person name="Tyler B.M."/>
            <person name="Meinhardt L.W."/>
            <person name="Bailey B.A."/>
        </authorList>
    </citation>
    <scope>NUCLEOTIDE SEQUENCE [LARGE SCALE GENOMIC DNA]</scope>
    <source>
        <strain evidence="2">zdho120</strain>
    </source>
</reference>
<dbReference type="OrthoDB" id="10502479at2759"/>
<accession>A0A225VMR1</accession>
<dbReference type="AlphaFoldDB" id="A0A225VMR1"/>
<evidence type="ECO:0000313" key="1">
    <source>
        <dbReference type="EMBL" id="OWZ06622.1"/>
    </source>
</evidence>
<dbReference type="EMBL" id="NBNE01003882">
    <property type="protein sequence ID" value="OWZ06622.1"/>
    <property type="molecule type" value="Genomic_DNA"/>
</dbReference>
<proteinExistence type="predicted"/>
<protein>
    <submittedName>
        <fullName evidence="1">Uncharacterized protein</fullName>
    </submittedName>
</protein>
<dbReference type="Proteomes" id="UP000198211">
    <property type="component" value="Unassembled WGS sequence"/>
</dbReference>
<evidence type="ECO:0000313" key="2">
    <source>
        <dbReference type="Proteomes" id="UP000198211"/>
    </source>
</evidence>
<gene>
    <name evidence="1" type="ORF">PHMEG_00021097</name>
</gene>
<comment type="caution">
    <text evidence="1">The sequence shown here is derived from an EMBL/GenBank/DDBJ whole genome shotgun (WGS) entry which is preliminary data.</text>
</comment>
<organism evidence="1 2">
    <name type="scientific">Phytophthora megakarya</name>
    <dbReference type="NCBI Taxonomy" id="4795"/>
    <lineage>
        <taxon>Eukaryota</taxon>
        <taxon>Sar</taxon>
        <taxon>Stramenopiles</taxon>
        <taxon>Oomycota</taxon>
        <taxon>Peronosporomycetes</taxon>
        <taxon>Peronosporales</taxon>
        <taxon>Peronosporaceae</taxon>
        <taxon>Phytophthora</taxon>
    </lineage>
</organism>
<name>A0A225VMR1_9STRA</name>
<sequence length="200" mass="22543">MMKHFQQCFAAFAVTVGVSSIDEMPVRTKAWTRAVSFVPSKSEKNGIRFYAVVGWSSLCVHSLGNNMPYISLFPIVRTPISNTLQSDGAGIKHDSATAMWIAMEGHQTRVLQSSTLRIILVDNWNKPTVRATVERVDGERGGWELAAAIDPELEWKEKKRVHDNAQRRVTKAKRTAYAPKMIKAKQADYTIYKDGRDVIF</sequence>
<keyword evidence="2" id="KW-1185">Reference proteome</keyword>